<evidence type="ECO:0000313" key="3">
    <source>
        <dbReference type="Proteomes" id="UP000827092"/>
    </source>
</evidence>
<dbReference type="AlphaFoldDB" id="A0AAV6TGZ0"/>
<comment type="caution">
    <text evidence="2">The sequence shown here is derived from an EMBL/GenBank/DDBJ whole genome shotgun (WGS) entry which is preliminary data.</text>
</comment>
<protein>
    <submittedName>
        <fullName evidence="2">Uncharacterized protein</fullName>
    </submittedName>
</protein>
<organism evidence="2 3">
    <name type="scientific">Oedothorax gibbosus</name>
    <dbReference type="NCBI Taxonomy" id="931172"/>
    <lineage>
        <taxon>Eukaryota</taxon>
        <taxon>Metazoa</taxon>
        <taxon>Ecdysozoa</taxon>
        <taxon>Arthropoda</taxon>
        <taxon>Chelicerata</taxon>
        <taxon>Arachnida</taxon>
        <taxon>Araneae</taxon>
        <taxon>Araneomorphae</taxon>
        <taxon>Entelegynae</taxon>
        <taxon>Araneoidea</taxon>
        <taxon>Linyphiidae</taxon>
        <taxon>Erigoninae</taxon>
        <taxon>Oedothorax</taxon>
    </lineage>
</organism>
<dbReference type="Proteomes" id="UP000827092">
    <property type="component" value="Unassembled WGS sequence"/>
</dbReference>
<feature type="region of interest" description="Disordered" evidence="1">
    <location>
        <begin position="1"/>
        <end position="23"/>
    </location>
</feature>
<evidence type="ECO:0000256" key="1">
    <source>
        <dbReference type="SAM" id="MobiDB-lite"/>
    </source>
</evidence>
<keyword evidence="3" id="KW-1185">Reference proteome</keyword>
<reference evidence="2 3" key="1">
    <citation type="journal article" date="2022" name="Nat. Ecol. Evol.">
        <title>A masculinizing supergene underlies an exaggerated male reproductive morph in a spider.</title>
        <authorList>
            <person name="Hendrickx F."/>
            <person name="De Corte Z."/>
            <person name="Sonet G."/>
            <person name="Van Belleghem S.M."/>
            <person name="Kostlbacher S."/>
            <person name="Vangestel C."/>
        </authorList>
    </citation>
    <scope>NUCLEOTIDE SEQUENCE [LARGE SCALE GENOMIC DNA]</scope>
    <source>
        <strain evidence="2">W744_W776</strain>
    </source>
</reference>
<proteinExistence type="predicted"/>
<gene>
    <name evidence="2" type="ORF">JTE90_009216</name>
</gene>
<accession>A0AAV6TGZ0</accession>
<dbReference type="EMBL" id="JAFNEN010004661">
    <property type="protein sequence ID" value="KAG8170932.1"/>
    <property type="molecule type" value="Genomic_DNA"/>
</dbReference>
<sequence length="135" mass="14990">MLPTCDATPLNISPHRISRAPNPFTSKRFSTLDSLSKFFGNFPHGLGFSIGPPRKYLALGGVSTRLKGFHFQAPTKRSHPGENQQLGGPAPTFGEQPRQGKFLRVRPPHAHSQRPIFPTLRGGFAWASPRFTPRY</sequence>
<evidence type="ECO:0000313" key="2">
    <source>
        <dbReference type="EMBL" id="KAG8170932.1"/>
    </source>
</evidence>
<feature type="region of interest" description="Disordered" evidence="1">
    <location>
        <begin position="73"/>
        <end position="101"/>
    </location>
</feature>
<name>A0AAV6TGZ0_9ARAC</name>